<evidence type="ECO:0000313" key="4">
    <source>
        <dbReference type="Proteomes" id="UP000294194"/>
    </source>
</evidence>
<feature type="domain" description="FHA" evidence="2">
    <location>
        <begin position="98"/>
        <end position="157"/>
    </location>
</feature>
<keyword evidence="1" id="KW-0597">Phosphoprotein</keyword>
<dbReference type="InterPro" id="IPR008984">
    <property type="entry name" value="SMAD_FHA_dom_sf"/>
</dbReference>
<organism evidence="3 4">
    <name type="scientific">Glaciihabitans arcticus</name>
    <dbReference type="NCBI Taxonomy" id="2668039"/>
    <lineage>
        <taxon>Bacteria</taxon>
        <taxon>Bacillati</taxon>
        <taxon>Actinomycetota</taxon>
        <taxon>Actinomycetes</taxon>
        <taxon>Micrococcales</taxon>
        <taxon>Microbacteriaceae</taxon>
        <taxon>Glaciihabitans</taxon>
    </lineage>
</organism>
<dbReference type="AlphaFoldDB" id="A0A4Q9GQM2"/>
<dbReference type="CDD" id="cd00060">
    <property type="entry name" value="FHA"/>
    <property type="match status" value="1"/>
</dbReference>
<name>A0A4Q9GQM2_9MICO</name>
<dbReference type="EMBL" id="SISG01000002">
    <property type="protein sequence ID" value="TBN55555.1"/>
    <property type="molecule type" value="Genomic_DNA"/>
</dbReference>
<dbReference type="Gene3D" id="2.60.200.20">
    <property type="match status" value="1"/>
</dbReference>
<evidence type="ECO:0000313" key="3">
    <source>
        <dbReference type="EMBL" id="TBN55555.1"/>
    </source>
</evidence>
<reference evidence="4" key="1">
    <citation type="submission" date="2019-02" db="EMBL/GenBank/DDBJ databases">
        <title>Glaciihabitans arcticus sp. nov., a psychrotolerant bacterium isolated from polar soil.</title>
        <authorList>
            <person name="Dahal R.H."/>
        </authorList>
    </citation>
    <scope>NUCLEOTIDE SEQUENCE [LARGE SCALE GENOMIC DNA]</scope>
    <source>
        <strain evidence="4">RP-3-7</strain>
    </source>
</reference>
<dbReference type="SUPFAM" id="SSF49879">
    <property type="entry name" value="SMAD/FHA domain"/>
    <property type="match status" value="1"/>
</dbReference>
<evidence type="ECO:0000256" key="1">
    <source>
        <dbReference type="ARBA" id="ARBA00022553"/>
    </source>
</evidence>
<dbReference type="Pfam" id="PF00498">
    <property type="entry name" value="FHA"/>
    <property type="match status" value="1"/>
</dbReference>
<dbReference type="PROSITE" id="PS50006">
    <property type="entry name" value="FHA_DOMAIN"/>
    <property type="match status" value="1"/>
</dbReference>
<comment type="caution">
    <text evidence="3">The sequence shown here is derived from an EMBL/GenBank/DDBJ whole genome shotgun (WGS) entry which is preliminary data.</text>
</comment>
<gene>
    <name evidence="3" type="ORF">EYE40_15260</name>
</gene>
<keyword evidence="4" id="KW-1185">Reference proteome</keyword>
<proteinExistence type="predicted"/>
<evidence type="ECO:0000259" key="2">
    <source>
        <dbReference type="PROSITE" id="PS50006"/>
    </source>
</evidence>
<dbReference type="InterPro" id="IPR000253">
    <property type="entry name" value="FHA_dom"/>
</dbReference>
<accession>A0A4Q9GQM2</accession>
<dbReference type="RefSeq" id="WP_130983126.1">
    <property type="nucleotide sequence ID" value="NZ_SISG01000002.1"/>
</dbReference>
<sequence length="189" mass="19800">MAAKCAHCGEALRPHSMFCLSCGQLVAQSAPPSSPPFSDTNTSSPVPKVAAFVPPVVQAPPAPPVGPGHQPVQVAERRESQFAIQASSGETFTVKGQALVGRRPESASEQEGIPGFPLDDDTRSVSRVHVHLNAIDGRLWVTDRGSGNGTQIERRGVRIDCPTGTPVAAGAGDRVWLGEVSLYVMITVG</sequence>
<protein>
    <submittedName>
        <fullName evidence="3">FHA domain-containing protein</fullName>
    </submittedName>
</protein>
<dbReference type="Proteomes" id="UP000294194">
    <property type="component" value="Unassembled WGS sequence"/>
</dbReference>